<protein>
    <submittedName>
        <fullName evidence="1">Uncharacterized protein</fullName>
    </submittedName>
</protein>
<accession>A0A8S5PUB1</accession>
<dbReference type="EMBL" id="BK015502">
    <property type="protein sequence ID" value="DAE10069.1"/>
    <property type="molecule type" value="Genomic_DNA"/>
</dbReference>
<name>A0A8S5PUB1_9CAUD</name>
<proteinExistence type="predicted"/>
<evidence type="ECO:0000313" key="1">
    <source>
        <dbReference type="EMBL" id="DAE10069.1"/>
    </source>
</evidence>
<organism evidence="1">
    <name type="scientific">Siphoviridae sp. ct4sp3</name>
    <dbReference type="NCBI Taxonomy" id="2825332"/>
    <lineage>
        <taxon>Viruses</taxon>
        <taxon>Duplodnaviria</taxon>
        <taxon>Heunggongvirae</taxon>
        <taxon>Uroviricota</taxon>
        <taxon>Caudoviricetes</taxon>
    </lineage>
</organism>
<sequence>MRTGCPSIPHPTGANDNEYHLMPGRMGRLVI</sequence>
<reference evidence="1" key="1">
    <citation type="journal article" date="2021" name="Proc. Natl. Acad. Sci. U.S.A.">
        <title>A Catalog of Tens of Thousands of Viruses from Human Metagenomes Reveals Hidden Associations with Chronic Diseases.</title>
        <authorList>
            <person name="Tisza M.J."/>
            <person name="Buck C.B."/>
        </authorList>
    </citation>
    <scope>NUCLEOTIDE SEQUENCE</scope>
    <source>
        <strain evidence="1">Ct4sp3</strain>
    </source>
</reference>